<dbReference type="PANTHER" id="PTHR45947:SF13">
    <property type="entry name" value="TRANSFERASE"/>
    <property type="match status" value="1"/>
</dbReference>
<dbReference type="EMBL" id="JADOET010000001">
    <property type="protein sequence ID" value="MBF8148507.1"/>
    <property type="molecule type" value="Genomic_DNA"/>
</dbReference>
<evidence type="ECO:0000259" key="1">
    <source>
        <dbReference type="Pfam" id="PF00534"/>
    </source>
</evidence>
<dbReference type="Proteomes" id="UP000611215">
    <property type="component" value="Unassembled WGS sequence"/>
</dbReference>
<gene>
    <name evidence="3" type="ORF">ITJ86_01275</name>
</gene>
<organism evidence="3 4">
    <name type="scientific">Winogradskyella marina</name>
    <dbReference type="NCBI Taxonomy" id="2785530"/>
    <lineage>
        <taxon>Bacteria</taxon>
        <taxon>Pseudomonadati</taxon>
        <taxon>Bacteroidota</taxon>
        <taxon>Flavobacteriia</taxon>
        <taxon>Flavobacteriales</taxon>
        <taxon>Flavobacteriaceae</taxon>
        <taxon>Winogradskyella</taxon>
    </lineage>
</organism>
<feature type="domain" description="Glycosyl transferase family 1" evidence="1">
    <location>
        <begin position="226"/>
        <end position="370"/>
    </location>
</feature>
<sequence length="399" mass="46165">MEKNKARLKILIIHNYTEGFATGGEANVFQDESNLLESNGHKVRKLFVTNSEGIDSSFLEKIKFFISSPWSNYGYSIVKKELKQFKPDIVHVHNFFFILSPKIFLAIWKEKIPVVVTLHNYRLVVPCSQMIYKGKPCDICLGKNPWRILIRRCYRNSFFASLFRYRFYFLSQKKHNWWKYIDRFIALTENGKSILIKGGLPSSKIIVKQNFIEDPKPQNIKIGHGALYIGTLTVEKGIKELIHEWQSINYPLKVIGAGELRRELTELNKNENISFLGVVPREQVIKELEDCAFIVMPSICQESFGLVNIEALSMGKPVLASWNGGMRDIIQDGENGYFIDINQFGDLKKKINHLIKNPTLLKEMGQNARSSYLLKYTSQINYELLINIYTQTIDTYENN</sequence>
<proteinExistence type="predicted"/>
<evidence type="ECO:0000313" key="3">
    <source>
        <dbReference type="EMBL" id="MBF8148507.1"/>
    </source>
</evidence>
<dbReference type="Gene3D" id="3.40.50.2000">
    <property type="entry name" value="Glycogen Phosphorylase B"/>
    <property type="match status" value="2"/>
</dbReference>
<comment type="caution">
    <text evidence="3">The sequence shown here is derived from an EMBL/GenBank/DDBJ whole genome shotgun (WGS) entry which is preliminary data.</text>
</comment>
<dbReference type="PANTHER" id="PTHR45947">
    <property type="entry name" value="SULFOQUINOVOSYL TRANSFERASE SQD2"/>
    <property type="match status" value="1"/>
</dbReference>
<dbReference type="InterPro" id="IPR050194">
    <property type="entry name" value="Glycosyltransferase_grp1"/>
</dbReference>
<dbReference type="InterPro" id="IPR001296">
    <property type="entry name" value="Glyco_trans_1"/>
</dbReference>
<keyword evidence="4" id="KW-1185">Reference proteome</keyword>
<feature type="domain" description="Glycosyltransferase subfamily 4-like N-terminal" evidence="2">
    <location>
        <begin position="23"/>
        <end position="212"/>
    </location>
</feature>
<evidence type="ECO:0000259" key="2">
    <source>
        <dbReference type="Pfam" id="PF13439"/>
    </source>
</evidence>
<dbReference type="SUPFAM" id="SSF53756">
    <property type="entry name" value="UDP-Glycosyltransferase/glycogen phosphorylase"/>
    <property type="match status" value="1"/>
</dbReference>
<evidence type="ECO:0000313" key="4">
    <source>
        <dbReference type="Proteomes" id="UP000611215"/>
    </source>
</evidence>
<protein>
    <submittedName>
        <fullName evidence="3">Glycosyltransferase family 4 protein</fullName>
    </submittedName>
</protein>
<dbReference type="InterPro" id="IPR028098">
    <property type="entry name" value="Glyco_trans_4-like_N"/>
</dbReference>
<accession>A0ABS0EDI6</accession>
<name>A0ABS0EDI6_9FLAO</name>
<dbReference type="RefSeq" id="WP_195869789.1">
    <property type="nucleotide sequence ID" value="NZ_JADOET010000001.1"/>
</dbReference>
<reference evidence="3 4" key="1">
    <citation type="submission" date="2020-11" db="EMBL/GenBank/DDBJ databases">
        <title>Winogradskyella marina sp. nov., isolated from marine sediment.</title>
        <authorList>
            <person name="Bo J."/>
            <person name="Wang S."/>
            <person name="Song X."/>
            <person name="Du Z."/>
        </authorList>
    </citation>
    <scope>NUCLEOTIDE SEQUENCE [LARGE SCALE GENOMIC DNA]</scope>
    <source>
        <strain evidence="3 4">F6397</strain>
    </source>
</reference>
<dbReference type="Pfam" id="PF13439">
    <property type="entry name" value="Glyco_transf_4"/>
    <property type="match status" value="1"/>
</dbReference>
<dbReference type="Pfam" id="PF00534">
    <property type="entry name" value="Glycos_transf_1"/>
    <property type="match status" value="1"/>
</dbReference>
<dbReference type="CDD" id="cd03801">
    <property type="entry name" value="GT4_PimA-like"/>
    <property type="match status" value="1"/>
</dbReference>